<keyword evidence="3" id="KW-0067">ATP-binding</keyword>
<comment type="similarity">
    <text evidence="7">Belongs to the TRAFAC class myosin-kinesin ATPase superfamily. Kinesin family.</text>
</comment>
<dbReference type="GO" id="GO:0008017">
    <property type="term" value="F:microtubule binding"/>
    <property type="evidence" value="ECO:0007669"/>
    <property type="project" value="InterPro"/>
</dbReference>
<feature type="coiled-coil region" evidence="8">
    <location>
        <begin position="745"/>
        <end position="800"/>
    </location>
</feature>
<protein>
    <submittedName>
        <fullName evidence="11">Centromere-associated protein E</fullName>
    </submittedName>
</protein>
<keyword evidence="2" id="KW-0547">Nucleotide-binding</keyword>
<feature type="coiled-coil region" evidence="8">
    <location>
        <begin position="1389"/>
        <end position="1437"/>
    </location>
</feature>
<dbReference type="PROSITE" id="PS50067">
    <property type="entry name" value="KINESIN_MOTOR_2"/>
    <property type="match status" value="1"/>
</dbReference>
<dbReference type="GO" id="GO:0003777">
    <property type="term" value="F:microtubule motor activity"/>
    <property type="evidence" value="ECO:0007669"/>
    <property type="project" value="InterPro"/>
</dbReference>
<feature type="compositionally biased region" description="Basic and acidic residues" evidence="9">
    <location>
        <begin position="1459"/>
        <end position="1470"/>
    </location>
</feature>
<reference evidence="11" key="1">
    <citation type="submission" date="2020-08" db="EMBL/GenBank/DDBJ databases">
        <title>Multicomponent nature underlies the extraordinary mechanical properties of spider dragline silk.</title>
        <authorList>
            <person name="Kono N."/>
            <person name="Nakamura H."/>
            <person name="Mori M."/>
            <person name="Yoshida Y."/>
            <person name="Ohtoshi R."/>
            <person name="Malay A.D."/>
            <person name="Moran D.A.P."/>
            <person name="Tomita M."/>
            <person name="Numata K."/>
            <person name="Arakawa K."/>
        </authorList>
    </citation>
    <scope>NUCLEOTIDE SEQUENCE</scope>
</reference>
<gene>
    <name evidence="11" type="primary">CENPE</name>
    <name evidence="11" type="ORF">TNCV_1014381</name>
</gene>
<accession>A0A8X7B9P1</accession>
<evidence type="ECO:0000256" key="9">
    <source>
        <dbReference type="SAM" id="MobiDB-lite"/>
    </source>
</evidence>
<evidence type="ECO:0000259" key="10">
    <source>
        <dbReference type="PROSITE" id="PS50067"/>
    </source>
</evidence>
<feature type="domain" description="Kinesin motor" evidence="10">
    <location>
        <begin position="1"/>
        <end position="209"/>
    </location>
</feature>
<evidence type="ECO:0000256" key="8">
    <source>
        <dbReference type="SAM" id="Coils"/>
    </source>
</evidence>
<evidence type="ECO:0000256" key="3">
    <source>
        <dbReference type="ARBA" id="ARBA00022840"/>
    </source>
</evidence>
<dbReference type="InterPro" id="IPR001752">
    <property type="entry name" value="Kinesin_motor_dom"/>
</dbReference>
<organism evidence="11 12">
    <name type="scientific">Trichonephila clavipes</name>
    <name type="common">Golden silk orbweaver</name>
    <name type="synonym">Nephila clavipes</name>
    <dbReference type="NCBI Taxonomy" id="2585209"/>
    <lineage>
        <taxon>Eukaryota</taxon>
        <taxon>Metazoa</taxon>
        <taxon>Ecdysozoa</taxon>
        <taxon>Arthropoda</taxon>
        <taxon>Chelicerata</taxon>
        <taxon>Arachnida</taxon>
        <taxon>Araneae</taxon>
        <taxon>Araneomorphae</taxon>
        <taxon>Entelegynae</taxon>
        <taxon>Araneoidea</taxon>
        <taxon>Nephilidae</taxon>
        <taxon>Trichonephila</taxon>
    </lineage>
</organism>
<evidence type="ECO:0000256" key="5">
    <source>
        <dbReference type="ARBA" id="ARBA00023175"/>
    </source>
</evidence>
<evidence type="ECO:0000256" key="4">
    <source>
        <dbReference type="ARBA" id="ARBA00023054"/>
    </source>
</evidence>
<dbReference type="InterPro" id="IPR027417">
    <property type="entry name" value="P-loop_NTPase"/>
</dbReference>
<keyword evidence="6" id="KW-0206">Cytoskeleton</keyword>
<feature type="coiled-coil region" evidence="8">
    <location>
        <begin position="1000"/>
        <end position="1041"/>
    </location>
</feature>
<dbReference type="Gene3D" id="3.40.850.10">
    <property type="entry name" value="Kinesin motor domain"/>
    <property type="match status" value="1"/>
</dbReference>
<dbReference type="SUPFAM" id="SSF52540">
    <property type="entry name" value="P-loop containing nucleoside triphosphate hydrolases"/>
    <property type="match status" value="1"/>
</dbReference>
<keyword evidence="5" id="KW-0505">Motor protein</keyword>
<dbReference type="InterPro" id="IPR036961">
    <property type="entry name" value="Kinesin_motor_dom_sf"/>
</dbReference>
<comment type="subcellular location">
    <subcellularLocation>
        <location evidence="1">Cytoplasm</location>
        <location evidence="1">Cytoskeleton</location>
    </subcellularLocation>
</comment>
<dbReference type="InterPro" id="IPR019821">
    <property type="entry name" value="Kinesin_motor_CS"/>
</dbReference>
<evidence type="ECO:0000256" key="7">
    <source>
        <dbReference type="PROSITE-ProRule" id="PRU00283"/>
    </source>
</evidence>
<dbReference type="GO" id="GO:0005874">
    <property type="term" value="C:microtubule"/>
    <property type="evidence" value="ECO:0007669"/>
    <property type="project" value="TreeGrafter"/>
</dbReference>
<keyword evidence="4 8" id="KW-0175">Coiled coil</keyword>
<feature type="coiled-coil region" evidence="8">
    <location>
        <begin position="1088"/>
        <end position="1200"/>
    </location>
</feature>
<comment type="caution">
    <text evidence="7">Lacks conserved residue(s) required for the propagation of feature annotation.</text>
</comment>
<dbReference type="Proteomes" id="UP000887159">
    <property type="component" value="Unassembled WGS sequence"/>
</dbReference>
<dbReference type="PROSITE" id="PS00411">
    <property type="entry name" value="KINESIN_MOTOR_1"/>
    <property type="match status" value="1"/>
</dbReference>
<dbReference type="GO" id="GO:0007018">
    <property type="term" value="P:microtubule-based movement"/>
    <property type="evidence" value="ECO:0007669"/>
    <property type="project" value="InterPro"/>
</dbReference>
<evidence type="ECO:0000256" key="2">
    <source>
        <dbReference type="ARBA" id="ARBA00022741"/>
    </source>
</evidence>
<evidence type="ECO:0000256" key="1">
    <source>
        <dbReference type="ARBA" id="ARBA00004245"/>
    </source>
</evidence>
<dbReference type="GO" id="GO:0005524">
    <property type="term" value="F:ATP binding"/>
    <property type="evidence" value="ECO:0007669"/>
    <property type="project" value="UniProtKB-KW"/>
</dbReference>
<dbReference type="PRINTS" id="PR00380">
    <property type="entry name" value="KINESINHEAVY"/>
</dbReference>
<dbReference type="PANTHER" id="PTHR47968:SF75">
    <property type="entry name" value="CENTROMERE-ASSOCIATED PROTEIN E"/>
    <property type="match status" value="1"/>
</dbReference>
<dbReference type="SMART" id="SM00129">
    <property type="entry name" value="KISc"/>
    <property type="match status" value="1"/>
</dbReference>
<dbReference type="EMBL" id="BMAU01021369">
    <property type="protein sequence ID" value="GFY24390.1"/>
    <property type="molecule type" value="Genomic_DNA"/>
</dbReference>
<dbReference type="GO" id="GO:0000278">
    <property type="term" value="P:mitotic cell cycle"/>
    <property type="evidence" value="ECO:0007669"/>
    <property type="project" value="TreeGrafter"/>
</dbReference>
<evidence type="ECO:0000313" key="11">
    <source>
        <dbReference type="EMBL" id="GFY24390.1"/>
    </source>
</evidence>
<dbReference type="Pfam" id="PF00225">
    <property type="entry name" value="Kinesin"/>
    <property type="match status" value="1"/>
</dbReference>
<feature type="coiled-coil region" evidence="8">
    <location>
        <begin position="1235"/>
        <end position="1319"/>
    </location>
</feature>
<feature type="coiled-coil region" evidence="8">
    <location>
        <begin position="218"/>
        <end position="263"/>
    </location>
</feature>
<evidence type="ECO:0000313" key="12">
    <source>
        <dbReference type="Proteomes" id="UP000887159"/>
    </source>
</evidence>
<keyword evidence="12" id="KW-1185">Reference proteome</keyword>
<dbReference type="PANTHER" id="PTHR47968">
    <property type="entry name" value="CENTROMERE PROTEIN E"/>
    <property type="match status" value="1"/>
</dbReference>
<dbReference type="InterPro" id="IPR027640">
    <property type="entry name" value="Kinesin-like_fam"/>
</dbReference>
<comment type="caution">
    <text evidence="11">The sequence shown here is derived from an EMBL/GenBank/DDBJ whole genome shotgun (WGS) entry which is preliminary data.</text>
</comment>
<proteinExistence type="inferred from homology"/>
<keyword evidence="6" id="KW-0963">Cytoplasm</keyword>
<name>A0A8X7B9P1_TRICX</name>
<evidence type="ECO:0000256" key="6">
    <source>
        <dbReference type="ARBA" id="ARBA00023212"/>
    </source>
</evidence>
<sequence>MGSNLLTANFANTAAGFRRLVLERNFHDAENWQHPCSLIMQHNGQIKVIGLKEHLIQEPEQMLQYMKEGECRRRTGETAMNERSSRSHSILRMIIESGLRGAEDAAVNVSHFNLVDLAGSERARQTLAKGTRFKESININQSLLGLSRVIRQLSEKEDQFISYRDSKLTRILQNSLGGNALTAIICTVTPACLEETLSTLKFASQAKCIKNKPQVNEVLTEQALLKRYANEIKKLTEKLEATKEEKAQQNKNLQEQIEFLKKRFVSQMAPVFKQKATRRETWGGCLDAARFRMALTAQEPFFIKKPISFEDDIPKSRPRSLQNQDWSIPEEPKNHIFLKDHMICQFWKKNVKILMQQGVALKSFSAVHSYDKIGPVDQCSTTFLSLRTGQRLIILRWPAEDADEAFPSTHIRSSSTKYFPRKSSTAFSATDVAVQTESETTCLSGNSTPKSEKIRNLTEKIVRLEKEFEELQEFTRIEKQINKEDNLLINIREDKEFDLIANEEKKETEFKMQDLDTLHGFPGIVESPECKNIKQLIVENVKSNEILKTDYNINTSLTGMNEKKEEILHYLESTVKILSKRKHIDLSSSSEILCGNYKTVFNMFNLILQFQCCTFQSCSKSELSKKINGALDKLNKIFQVFSNSSESKENIDDLTENFMNKTDDILKEIEMCSLDAANEKNIMNQSRPFESFCDLPSFENSLNDTKSSRVSVEVNQSDRDNVKNENISINICDTEQIKENALSSDNQLKNKILALERDLEKHLKTISDYKYDFDLKDQQISILKDKVEIQKQMINTFENELALKKDLARIDKIDASCNTSPKNVQVPFRDKACQITYLDGVSLNNSVLEDSNELKISEQDTVNFNRSQHSNFNKSLFNNDVSLNKDCKELSQQDLQTFQCAHSLEENMVQQMKADLESTLNDLSELKLFTLEFMKSDMKKGYLGDVDAFTHLENYPLPDQIKIEITTLKEMLMRLRFYLQNQNESTEYFSNFLKEKLVENSTFKDKLKHYESTIEEKNAELEKLEEALISMEISLTELRQKLKLIGTLENKENYFDWEDDFSLVIDASKSVNCVISIQKIISEIDSVFNQKAALIETLDAKLKETEKELIVLQEKEQRFLELTKNAQADGNLKYLELSERLNEAERLKENVENDFKNVELQLKSLTKEKECLQQEIDNKITFYSNKIEDLEIKFDAERQEWTKKTEECVKTIEEKCDQMLTDQENQFFDEINKMREKNNDDWQQWQLEIDQLNEQYKKNLSEIKEKLFTEIDERHNEKTKLENEIKNLKNHINLLSESKSHIKNKCKQLVAELHRQKEKVKLLVHKENVICTQERTNEKSFENKNTQTEILHNVDSKVSSDFCNQCKTFMQQIFSLQQQIEQNASVEVVNESDVVYKRLQNELEAKKAKIISLSSSNANMVKEIMALKKEKKELAGKASLLHSCRCRFTFKKTEAQIFENRDDMEKEKNLTPESENDAKPAQSKSEPAPVNRLVISLFGDIAAGKGWQVYPLDPRPDAVAQWRNREHLGPPCKVRFGAPT</sequence>
<feature type="region of interest" description="Disordered" evidence="9">
    <location>
        <begin position="1459"/>
        <end position="1487"/>
    </location>
</feature>